<dbReference type="PANTHER" id="PTHR35175">
    <property type="entry name" value="DUF1289 DOMAIN-CONTAINING PROTEIN"/>
    <property type="match status" value="1"/>
</dbReference>
<keyword evidence="2" id="KW-1185">Reference proteome</keyword>
<comment type="caution">
    <text evidence="1">The sequence shown here is derived from an EMBL/GenBank/DDBJ whole genome shotgun (WGS) entry which is preliminary data.</text>
</comment>
<dbReference type="InterPro" id="IPR010710">
    <property type="entry name" value="DUF1289"/>
</dbReference>
<evidence type="ECO:0000313" key="1">
    <source>
        <dbReference type="EMBL" id="MEN2787162.1"/>
    </source>
</evidence>
<dbReference type="Proteomes" id="UP001404104">
    <property type="component" value="Unassembled WGS sequence"/>
</dbReference>
<organism evidence="1 2">
    <name type="scientific">Sphingomonas qilianensis</name>
    <dbReference type="NCBI Taxonomy" id="1736690"/>
    <lineage>
        <taxon>Bacteria</taxon>
        <taxon>Pseudomonadati</taxon>
        <taxon>Pseudomonadota</taxon>
        <taxon>Alphaproteobacteria</taxon>
        <taxon>Sphingomonadales</taxon>
        <taxon>Sphingomonadaceae</taxon>
        <taxon>Sphingomonas</taxon>
    </lineage>
</organism>
<gene>
    <name evidence="1" type="ORF">ABC969_12115</name>
</gene>
<protein>
    <submittedName>
        <fullName evidence="1">DUF1289 domain-containing protein</fullName>
    </submittedName>
</protein>
<dbReference type="PANTHER" id="PTHR35175:SF2">
    <property type="entry name" value="DUF1289 DOMAIN-CONTAINING PROTEIN"/>
    <property type="match status" value="1"/>
</dbReference>
<name>A0ABU9XUE0_9SPHN</name>
<proteinExistence type="predicted"/>
<dbReference type="RefSeq" id="WP_345865265.1">
    <property type="nucleotide sequence ID" value="NZ_JBDIMF010000005.1"/>
</dbReference>
<reference evidence="1 2" key="1">
    <citation type="submission" date="2024-05" db="EMBL/GenBank/DDBJ databases">
        <authorList>
            <person name="Liu Q."/>
            <person name="Xin Y.-H."/>
        </authorList>
    </citation>
    <scope>NUCLEOTIDE SEQUENCE [LARGE SCALE GENOMIC DNA]</scope>
    <source>
        <strain evidence="1 2">CGMCC 1.15349</strain>
    </source>
</reference>
<sequence length="66" mass="7126">MDGVETVPVVQIESPCINICKIDAQGLCTGCWRSLDEIGGWSSGTPEWRAAVMAALPARRPAAQRR</sequence>
<dbReference type="EMBL" id="JBDIMF010000005">
    <property type="protein sequence ID" value="MEN2787162.1"/>
    <property type="molecule type" value="Genomic_DNA"/>
</dbReference>
<evidence type="ECO:0000313" key="2">
    <source>
        <dbReference type="Proteomes" id="UP001404104"/>
    </source>
</evidence>
<accession>A0ABU9XUE0</accession>
<dbReference type="Pfam" id="PF06945">
    <property type="entry name" value="DUF1289"/>
    <property type="match status" value="1"/>
</dbReference>